<organism evidence="1 2">
    <name type="scientific">Caerostris extrusa</name>
    <name type="common">Bark spider</name>
    <name type="synonym">Caerostris bankana</name>
    <dbReference type="NCBI Taxonomy" id="172846"/>
    <lineage>
        <taxon>Eukaryota</taxon>
        <taxon>Metazoa</taxon>
        <taxon>Ecdysozoa</taxon>
        <taxon>Arthropoda</taxon>
        <taxon>Chelicerata</taxon>
        <taxon>Arachnida</taxon>
        <taxon>Araneae</taxon>
        <taxon>Araneomorphae</taxon>
        <taxon>Entelegynae</taxon>
        <taxon>Araneoidea</taxon>
        <taxon>Araneidae</taxon>
        <taxon>Caerostris</taxon>
    </lineage>
</organism>
<name>A0AAV4S1K6_CAEEX</name>
<protein>
    <submittedName>
        <fullName evidence="1">Uncharacterized protein</fullName>
    </submittedName>
</protein>
<comment type="caution">
    <text evidence="1">The sequence shown here is derived from an EMBL/GenBank/DDBJ whole genome shotgun (WGS) entry which is preliminary data.</text>
</comment>
<dbReference type="EMBL" id="BPLR01008871">
    <property type="protein sequence ID" value="GIY27900.1"/>
    <property type="molecule type" value="Genomic_DNA"/>
</dbReference>
<proteinExistence type="predicted"/>
<dbReference type="AlphaFoldDB" id="A0AAV4S1K6"/>
<gene>
    <name evidence="1" type="ORF">CEXT_766991</name>
</gene>
<evidence type="ECO:0000313" key="1">
    <source>
        <dbReference type="EMBL" id="GIY27900.1"/>
    </source>
</evidence>
<keyword evidence="2" id="KW-1185">Reference proteome</keyword>
<dbReference type="Proteomes" id="UP001054945">
    <property type="component" value="Unassembled WGS sequence"/>
</dbReference>
<reference evidence="1 2" key="1">
    <citation type="submission" date="2021-06" db="EMBL/GenBank/DDBJ databases">
        <title>Caerostris extrusa draft genome.</title>
        <authorList>
            <person name="Kono N."/>
            <person name="Arakawa K."/>
        </authorList>
    </citation>
    <scope>NUCLEOTIDE SEQUENCE [LARGE SCALE GENOMIC DNA]</scope>
</reference>
<sequence length="136" mass="15925">MKWKFNGPGMDLVLRFSVREQLSTKARRSHKPDNSCARFQHTSTFHITLNKAPTVTRSVKTEAHKRRRHKLEIDVFPTSIHFQGRGRLAVSVWKCQNLNHEAKMSFVCEINRNDRSGGWWVKGCQRKDEIQEYSEA</sequence>
<accession>A0AAV4S1K6</accession>
<evidence type="ECO:0000313" key="2">
    <source>
        <dbReference type="Proteomes" id="UP001054945"/>
    </source>
</evidence>